<dbReference type="Gene3D" id="3.80.30.10">
    <property type="entry name" value="pyruvate-formate lyase- activating enzyme"/>
    <property type="match status" value="1"/>
</dbReference>
<dbReference type="SUPFAM" id="SSF102114">
    <property type="entry name" value="Radical SAM enzymes"/>
    <property type="match status" value="1"/>
</dbReference>
<dbReference type="PANTHER" id="PTHR30352:SF4">
    <property type="entry name" value="PYRUVATE FORMATE-LYASE 2-ACTIVATING ENZYME"/>
    <property type="match status" value="1"/>
</dbReference>
<dbReference type="GO" id="GO:0051539">
    <property type="term" value="F:4 iron, 4 sulfur cluster binding"/>
    <property type="evidence" value="ECO:0007669"/>
    <property type="project" value="UniProtKB-KW"/>
</dbReference>
<dbReference type="NCBIfam" id="TIGR02494">
    <property type="entry name" value="PFLE_PFLC"/>
    <property type="match status" value="1"/>
</dbReference>
<dbReference type="SUPFAM" id="SSF54862">
    <property type="entry name" value="4Fe-4S ferredoxins"/>
    <property type="match status" value="1"/>
</dbReference>
<dbReference type="InterPro" id="IPR012839">
    <property type="entry name" value="Organic_radical_activase"/>
</dbReference>
<dbReference type="PANTHER" id="PTHR30352">
    <property type="entry name" value="PYRUVATE FORMATE-LYASE-ACTIVATING ENZYME"/>
    <property type="match status" value="1"/>
</dbReference>
<dbReference type="SMR" id="A9J4J6"/>
<reference evidence="11" key="1">
    <citation type="journal article" date="2008" name="Environ. Microbiol.">
        <title>Genes encoding the candidate enzyme for anaerobic activation of n-alkanes in the denitrifying bacterium, strain HxN1.</title>
        <authorList>
            <person name="Grundmann O."/>
            <person name="Behrends A."/>
            <person name="Rabus R."/>
            <person name="Amann J."/>
            <person name="Halder T."/>
            <person name="Heider J."/>
            <person name="Widdel F."/>
        </authorList>
    </citation>
    <scope>NUCLEOTIDE SEQUENCE</scope>
    <source>
        <strain evidence="11">HxN1</strain>
    </source>
</reference>
<evidence type="ECO:0000259" key="9">
    <source>
        <dbReference type="PROSITE" id="PS51379"/>
    </source>
</evidence>
<evidence type="ECO:0000256" key="8">
    <source>
        <dbReference type="ARBA" id="ARBA00023014"/>
    </source>
</evidence>
<dbReference type="SFLD" id="SFLDG01066">
    <property type="entry name" value="organic_radical-activating_enz"/>
    <property type="match status" value="1"/>
</dbReference>
<comment type="cofactor">
    <cofactor evidence="1">
        <name>[4Fe-4S] cluster</name>
        <dbReference type="ChEBI" id="CHEBI:49883"/>
    </cofactor>
</comment>
<dbReference type="CDD" id="cd01335">
    <property type="entry name" value="Radical_SAM"/>
    <property type="match status" value="1"/>
</dbReference>
<dbReference type="InterPro" id="IPR034457">
    <property type="entry name" value="Organic_radical-activating"/>
</dbReference>
<evidence type="ECO:0000259" key="10">
    <source>
        <dbReference type="PROSITE" id="PS51918"/>
    </source>
</evidence>
<organism evidence="11">
    <name type="scientific">Azoarcus sp. HxN1</name>
    <dbReference type="NCBI Taxonomy" id="83404"/>
    <lineage>
        <taxon>Bacteria</taxon>
        <taxon>Pseudomonadati</taxon>
        <taxon>Pseudomonadota</taxon>
        <taxon>Betaproteobacteria</taxon>
        <taxon>Rhodocyclales</taxon>
        <taxon>Zoogloeaceae</taxon>
        <taxon>Azoarcus</taxon>
    </lineage>
</organism>
<dbReference type="InterPro" id="IPR017900">
    <property type="entry name" value="4Fe4S_Fe_S_CS"/>
</dbReference>
<dbReference type="AlphaFoldDB" id="A9J4J6"/>
<dbReference type="InterPro" id="IPR001989">
    <property type="entry name" value="Radical_activat_CS"/>
</dbReference>
<evidence type="ECO:0000256" key="3">
    <source>
        <dbReference type="ARBA" id="ARBA00022485"/>
    </source>
</evidence>
<sequence>MKPRQPLIADIQKFSVNDGPGFRTSVFLKGCSMRCAWCHNPETIAFESQIFWKSRLCMQCGTCARICPRGAANKPVPVEAAQAEGSTYYKIDHDKCDACMECVSACPYSAMEITGRTMSVDEIMTIVEQDMLFYKNSGGGFTLSGGDPTAFPDFSETLLREAKRRELHTCMDTNGHCAWSVFERVMPHVDIFLLDLKHLDDGPHREMTGVTNRRVLENMASLVKANAEVWIRIPFIPQFSDQIDYHQRVADFLVELPGSIARVDIIPFHNFCQTKYQWLGRDWRYRNVEAIESSSLAPYLELYKKNGLNATIGGSGFETDCKRSD</sequence>
<accession>A9J4J6</accession>
<comment type="similarity">
    <text evidence="2">Belongs to the organic radical-activating enzymes family.</text>
</comment>
<evidence type="ECO:0000313" key="11">
    <source>
        <dbReference type="EMBL" id="CAO03077.1"/>
    </source>
</evidence>
<dbReference type="Gene3D" id="3.30.70.20">
    <property type="match status" value="1"/>
</dbReference>
<keyword evidence="3" id="KW-0004">4Fe-4S</keyword>
<keyword evidence="6" id="KW-0560">Oxidoreductase</keyword>
<protein>
    <submittedName>
        <fullName evidence="11">1-methyl alkyl succinate synthase activase</fullName>
    </submittedName>
</protein>
<dbReference type="PROSITE" id="PS01087">
    <property type="entry name" value="RADICAL_ACTIVATING"/>
    <property type="match status" value="1"/>
</dbReference>
<dbReference type="Pfam" id="PF04055">
    <property type="entry name" value="Radical_SAM"/>
    <property type="match status" value="1"/>
</dbReference>
<evidence type="ECO:0000256" key="1">
    <source>
        <dbReference type="ARBA" id="ARBA00001966"/>
    </source>
</evidence>
<evidence type="ECO:0000256" key="4">
    <source>
        <dbReference type="ARBA" id="ARBA00022691"/>
    </source>
</evidence>
<gene>
    <name evidence="11" type="primary">masG</name>
</gene>
<dbReference type="PROSITE" id="PS00198">
    <property type="entry name" value="4FE4S_FER_1"/>
    <property type="match status" value="1"/>
</dbReference>
<evidence type="ECO:0000256" key="5">
    <source>
        <dbReference type="ARBA" id="ARBA00022723"/>
    </source>
</evidence>
<name>A9J4J6_9RHOO</name>
<evidence type="ECO:0000256" key="2">
    <source>
        <dbReference type="ARBA" id="ARBA00009777"/>
    </source>
</evidence>
<feature type="domain" description="4Fe-4S ferredoxin-type" evidence="9">
    <location>
        <begin position="48"/>
        <end position="77"/>
    </location>
</feature>
<feature type="domain" description="4Fe-4S ferredoxin-type" evidence="9">
    <location>
        <begin position="87"/>
        <end position="116"/>
    </location>
</feature>
<dbReference type="GO" id="GO:0046872">
    <property type="term" value="F:metal ion binding"/>
    <property type="evidence" value="ECO:0007669"/>
    <property type="project" value="UniProtKB-KW"/>
</dbReference>
<dbReference type="GO" id="GO:0016491">
    <property type="term" value="F:oxidoreductase activity"/>
    <property type="evidence" value="ECO:0007669"/>
    <property type="project" value="UniProtKB-KW"/>
</dbReference>
<proteinExistence type="inferred from homology"/>
<dbReference type="InterPro" id="IPR007197">
    <property type="entry name" value="rSAM"/>
</dbReference>
<dbReference type="InterPro" id="IPR040074">
    <property type="entry name" value="BssD/PflA/YjjW"/>
</dbReference>
<keyword evidence="7" id="KW-0408">Iron</keyword>
<dbReference type="SFLD" id="SFLDS00029">
    <property type="entry name" value="Radical_SAM"/>
    <property type="match status" value="1"/>
</dbReference>
<dbReference type="InterPro" id="IPR017896">
    <property type="entry name" value="4Fe4S_Fe-S-bd"/>
</dbReference>
<feature type="domain" description="Radical SAM core" evidence="10">
    <location>
        <begin position="17"/>
        <end position="309"/>
    </location>
</feature>
<keyword evidence="4" id="KW-0949">S-adenosyl-L-methionine</keyword>
<dbReference type="Pfam" id="PF13353">
    <property type="entry name" value="Fer4_12"/>
    <property type="match status" value="1"/>
</dbReference>
<dbReference type="PIRSF" id="PIRSF000371">
    <property type="entry name" value="PFL_act_enz"/>
    <property type="match status" value="1"/>
</dbReference>
<evidence type="ECO:0000256" key="7">
    <source>
        <dbReference type="ARBA" id="ARBA00023004"/>
    </source>
</evidence>
<keyword evidence="5" id="KW-0479">Metal-binding</keyword>
<dbReference type="PROSITE" id="PS51918">
    <property type="entry name" value="RADICAL_SAM"/>
    <property type="match status" value="1"/>
</dbReference>
<dbReference type="InterPro" id="IPR058240">
    <property type="entry name" value="rSAM_sf"/>
</dbReference>
<evidence type="ECO:0000256" key="6">
    <source>
        <dbReference type="ARBA" id="ARBA00023002"/>
    </source>
</evidence>
<dbReference type="EMBL" id="AM748709">
    <property type="protein sequence ID" value="CAO03077.1"/>
    <property type="molecule type" value="Genomic_DNA"/>
</dbReference>
<keyword evidence="8" id="KW-0411">Iron-sulfur</keyword>
<dbReference type="Pfam" id="PF00037">
    <property type="entry name" value="Fer4"/>
    <property type="match status" value="1"/>
</dbReference>
<dbReference type="SFLD" id="SFLDG01118">
    <property type="entry name" value="activating_enzymes__group_2"/>
    <property type="match status" value="1"/>
</dbReference>
<dbReference type="PROSITE" id="PS51379">
    <property type="entry name" value="4FE4S_FER_2"/>
    <property type="match status" value="2"/>
</dbReference>